<evidence type="ECO:0000256" key="2">
    <source>
        <dbReference type="ARBA" id="ARBA00008312"/>
    </source>
</evidence>
<comment type="catalytic activity">
    <reaction evidence="7 8">
        <text>2 reduced [adrenodoxin] + NADP(+) + H(+) = 2 oxidized [adrenodoxin] + NADPH</text>
        <dbReference type="Rhea" id="RHEA:42312"/>
        <dbReference type="Rhea" id="RHEA-COMP:9998"/>
        <dbReference type="Rhea" id="RHEA-COMP:9999"/>
        <dbReference type="ChEBI" id="CHEBI:15378"/>
        <dbReference type="ChEBI" id="CHEBI:33737"/>
        <dbReference type="ChEBI" id="CHEBI:33738"/>
        <dbReference type="ChEBI" id="CHEBI:57783"/>
        <dbReference type="ChEBI" id="CHEBI:58349"/>
        <dbReference type="EC" id="1.18.1.6"/>
    </reaction>
</comment>
<evidence type="ECO:0000256" key="9">
    <source>
        <dbReference type="PIRSR" id="PIRSR000362-1"/>
    </source>
</evidence>
<dbReference type="EMBL" id="HBGW01089782">
    <property type="protein sequence ID" value="CAD9639161.1"/>
    <property type="molecule type" value="Transcribed_RNA"/>
</dbReference>
<dbReference type="Gene3D" id="3.50.50.60">
    <property type="entry name" value="FAD/NAD(P)-binding domain"/>
    <property type="match status" value="1"/>
</dbReference>
<evidence type="ECO:0000256" key="8">
    <source>
        <dbReference type="PIRNR" id="PIRNR000362"/>
    </source>
</evidence>
<dbReference type="PANTHER" id="PTHR48467:SF1">
    <property type="entry name" value="GLUTAMATE SYNTHASE 1 [NADH], CHLOROPLASTIC-LIKE"/>
    <property type="match status" value="1"/>
</dbReference>
<feature type="binding site" evidence="9">
    <location>
        <position position="335"/>
    </location>
    <ligand>
        <name>FAD</name>
        <dbReference type="ChEBI" id="CHEBI:57692"/>
    </ligand>
</feature>
<gene>
    <name evidence="11" type="ORF">BRAN1462_LOCUS56983</name>
</gene>
<keyword evidence="8" id="KW-0496">Mitochondrion</keyword>
<evidence type="ECO:0000256" key="10">
    <source>
        <dbReference type="PIRSR" id="PIRSR000362-2"/>
    </source>
</evidence>
<dbReference type="AlphaFoldDB" id="A0A7S2VMD5"/>
<evidence type="ECO:0000256" key="4">
    <source>
        <dbReference type="ARBA" id="ARBA00022827"/>
    </source>
</evidence>
<dbReference type="GO" id="GO:0005739">
    <property type="term" value="C:mitochondrion"/>
    <property type="evidence" value="ECO:0007669"/>
    <property type="project" value="UniProtKB-SubCell"/>
</dbReference>
<reference evidence="11" key="1">
    <citation type="submission" date="2021-01" db="EMBL/GenBank/DDBJ databases">
        <authorList>
            <person name="Corre E."/>
            <person name="Pelletier E."/>
            <person name="Niang G."/>
            <person name="Scheremetjew M."/>
            <person name="Finn R."/>
            <person name="Kale V."/>
            <person name="Holt S."/>
            <person name="Cochrane G."/>
            <person name="Meng A."/>
            <person name="Brown T."/>
            <person name="Cohen L."/>
        </authorList>
    </citation>
    <scope>NUCLEOTIDE SEQUENCE</scope>
    <source>
        <strain evidence="11">RCC3387</strain>
    </source>
</reference>
<name>A0A7S2VMD5_9DINO</name>
<comment type="cofactor">
    <cofactor evidence="1 8 9">
        <name>FAD</name>
        <dbReference type="ChEBI" id="CHEBI:57692"/>
    </cofactor>
</comment>
<dbReference type="GO" id="GO:0016491">
    <property type="term" value="F:oxidoreductase activity"/>
    <property type="evidence" value="ECO:0007669"/>
    <property type="project" value="UniProtKB-KW"/>
</dbReference>
<evidence type="ECO:0000256" key="5">
    <source>
        <dbReference type="ARBA" id="ARBA00022857"/>
    </source>
</evidence>
<feature type="binding site" evidence="9">
    <location>
        <position position="3"/>
    </location>
    <ligand>
        <name>FAD</name>
        <dbReference type="ChEBI" id="CHEBI:57692"/>
    </ligand>
</feature>
<dbReference type="InterPro" id="IPR021163">
    <property type="entry name" value="Ferredox_Rdtase_adrenod"/>
</dbReference>
<sequence length="426" mass="46153">MFERLPTPFGLVRFGVAPDHPEVKNVIHDFDQVASTEGFRFFGNVELGVHVSLEALREHYDAVVLCTGAQGERLLNIPGEHLQGVVGAPHFVQWYNGHPDHVALRPQRPGSAAAVIGQGNVALDIARILTRSPEELHATDIHGAALAQIAAWQRDGLQTVHVIGRRGFIQAAFTNKELRELDTYDDVLPIVDPAELALSRNAASEQELSKSRMKKRSVDILEKMARNFADRGTTSKRIVHLRFLSSPCEVLPSEDGSSVGGLRIHRNELQGEPGQQAAVRSSGGEAEDIACGMVVRSVGFDITPMEGLPLDGRKRVPHKQGRVEDAAGGLYVAGWVKRGPTGIIASNIADAQETAGRLLADLSSRGGDPPARAGPSEVEAAVRASGTRVVSYEDWRRLEAEERRRGEADGKSAAKITDVGEMLRLL</sequence>
<feature type="binding site" evidence="10">
    <location>
        <position position="177"/>
    </location>
    <ligand>
        <name>NADP(+)</name>
        <dbReference type="ChEBI" id="CHEBI:58349"/>
    </ligand>
</feature>
<keyword evidence="3 8" id="KW-0285">Flavoprotein</keyword>
<feature type="binding site" evidence="9">
    <location>
        <position position="11"/>
    </location>
    <ligand>
        <name>FAD</name>
        <dbReference type="ChEBI" id="CHEBI:57692"/>
    </ligand>
</feature>
<dbReference type="PIRSF" id="PIRSF000362">
    <property type="entry name" value="FNR"/>
    <property type="match status" value="1"/>
</dbReference>
<feature type="binding site" evidence="10">
    <location>
        <begin position="118"/>
        <end position="121"/>
    </location>
    <ligand>
        <name>NADP(+)</name>
        <dbReference type="ChEBI" id="CHEBI:58349"/>
    </ligand>
</feature>
<evidence type="ECO:0000256" key="7">
    <source>
        <dbReference type="ARBA" id="ARBA00048933"/>
    </source>
</evidence>
<keyword evidence="6 8" id="KW-0560">Oxidoreductase</keyword>
<protein>
    <recommendedName>
        <fullName evidence="8">NADPH:adrenodoxin oxidoreductase, mitochondrial</fullName>
        <ecNumber evidence="8">1.18.1.6</ecNumber>
    </recommendedName>
</protein>
<dbReference type="InterPro" id="IPR036188">
    <property type="entry name" value="FAD/NAD-bd_sf"/>
</dbReference>
<dbReference type="PANTHER" id="PTHR48467">
    <property type="entry name" value="GLUTAMATE SYNTHASE 1 [NADH], CHLOROPLASTIC-LIKE"/>
    <property type="match status" value="1"/>
</dbReference>
<dbReference type="InterPro" id="IPR055275">
    <property type="entry name" value="Ferredox_Rdtase"/>
</dbReference>
<proteinExistence type="inferred from homology"/>
<feature type="binding site" evidence="9">
    <location>
        <begin position="342"/>
        <end position="344"/>
    </location>
    <ligand>
        <name>FAD</name>
        <dbReference type="ChEBI" id="CHEBI:57692"/>
    </ligand>
</feature>
<evidence type="ECO:0000313" key="11">
    <source>
        <dbReference type="EMBL" id="CAD9639161.1"/>
    </source>
</evidence>
<dbReference type="SUPFAM" id="SSF51971">
    <property type="entry name" value="Nucleotide-binding domain"/>
    <property type="match status" value="1"/>
</dbReference>
<keyword evidence="4 8" id="KW-0274">FAD</keyword>
<feature type="binding site" evidence="10">
    <location>
        <position position="342"/>
    </location>
    <ligand>
        <name>NADP(+)</name>
        <dbReference type="ChEBI" id="CHEBI:58349"/>
    </ligand>
</feature>
<accession>A0A7S2VMD5</accession>
<organism evidence="11">
    <name type="scientific">Zooxanthella nutricula</name>
    <dbReference type="NCBI Taxonomy" id="1333877"/>
    <lineage>
        <taxon>Eukaryota</taxon>
        <taxon>Sar</taxon>
        <taxon>Alveolata</taxon>
        <taxon>Dinophyceae</taxon>
        <taxon>Peridiniales</taxon>
        <taxon>Peridiniales incertae sedis</taxon>
        <taxon>Zooxanthella</taxon>
    </lineage>
</organism>
<dbReference type="Gene3D" id="3.40.50.720">
    <property type="entry name" value="NAD(P)-binding Rossmann-like Domain"/>
    <property type="match status" value="1"/>
</dbReference>
<evidence type="ECO:0000256" key="3">
    <source>
        <dbReference type="ARBA" id="ARBA00022630"/>
    </source>
</evidence>
<keyword evidence="5 8" id="KW-0521">NADP</keyword>
<comment type="similarity">
    <text evidence="2 8">Belongs to the ferredoxin--NADP reductase type 1 family.</text>
</comment>
<comment type="subcellular location">
    <subcellularLocation>
        <location evidence="8">Mitochondrion</location>
    </subcellularLocation>
</comment>
<dbReference type="EC" id="1.18.1.6" evidence="8"/>
<feature type="binding site" evidence="9">
    <location>
        <position position="47"/>
    </location>
    <ligand>
        <name>FAD</name>
        <dbReference type="ChEBI" id="CHEBI:57692"/>
    </ligand>
</feature>
<feature type="binding site" evidence="10">
    <location>
        <begin position="165"/>
        <end position="166"/>
    </location>
    <ligand>
        <name>NADP(+)</name>
        <dbReference type="ChEBI" id="CHEBI:58349"/>
    </ligand>
</feature>
<evidence type="ECO:0000256" key="6">
    <source>
        <dbReference type="ARBA" id="ARBA00023002"/>
    </source>
</evidence>
<evidence type="ECO:0000256" key="1">
    <source>
        <dbReference type="ARBA" id="ARBA00001974"/>
    </source>
</evidence>